<dbReference type="CDD" id="cd00067">
    <property type="entry name" value="GAL4"/>
    <property type="match status" value="1"/>
</dbReference>
<organism evidence="8 9">
    <name type="scientific">Exophiala sideris</name>
    <dbReference type="NCBI Taxonomy" id="1016849"/>
    <lineage>
        <taxon>Eukaryota</taxon>
        <taxon>Fungi</taxon>
        <taxon>Dikarya</taxon>
        <taxon>Ascomycota</taxon>
        <taxon>Pezizomycotina</taxon>
        <taxon>Eurotiomycetes</taxon>
        <taxon>Chaetothyriomycetidae</taxon>
        <taxon>Chaetothyriales</taxon>
        <taxon>Herpotrichiellaceae</taxon>
        <taxon>Exophiala</taxon>
    </lineage>
</organism>
<dbReference type="Pfam" id="PF00172">
    <property type="entry name" value="Zn_clus"/>
    <property type="match status" value="1"/>
</dbReference>
<evidence type="ECO:0000256" key="3">
    <source>
        <dbReference type="ARBA" id="ARBA00023015"/>
    </source>
</evidence>
<dbReference type="AlphaFoldDB" id="A0A0D1XDZ7"/>
<evidence type="ECO:0000256" key="5">
    <source>
        <dbReference type="ARBA" id="ARBA00023163"/>
    </source>
</evidence>
<evidence type="ECO:0000256" key="2">
    <source>
        <dbReference type="ARBA" id="ARBA00022833"/>
    </source>
</evidence>
<dbReference type="EMBL" id="KN846951">
    <property type="protein sequence ID" value="KIV86246.1"/>
    <property type="molecule type" value="Genomic_DNA"/>
</dbReference>
<dbReference type="SMART" id="SM00066">
    <property type="entry name" value="GAL4"/>
    <property type="match status" value="1"/>
</dbReference>
<dbReference type="InterPro" id="IPR001138">
    <property type="entry name" value="Zn2Cys6_DnaBD"/>
</dbReference>
<sequence length="527" mass="59229">MVYKLAPEYPRRRTRTGCLTCRKRKIKCDETKPSCQKCSSTGRKCDGYSSRSTTGLAGFLVVLRNPGVPQFEAQAEQALQFFCEVSGPSLTNFGSARFWNRLVLQACHSELSIKHFAIAISTLDYQDRMTIASTKPTESSHASNRLFLQHYTSGLKFLTTQSQQNVTTEVILVCCLLLIVCEELRNNAFAALQHVVAGRRIINDYCETRSTEPNTTMQELGAIFGRLGYCAGDFDIENKIHGRTRILFGAQQTVTSVPENLPNPRTPESPAWTSIEAGADALQRVVALCMQPPQAGWPPISSSSFSLPPRTRFQSVEGGISEELNRWAFDLGTFTVTMDDDESARHQPRLLLLKNYYLCMTIISRCIPFRDETLFDGYTPNFQHLLNTSYMLLQQELATGLVPVLFFVATRCRDPALRRRAMSYLHQCLWEGVRLSTIADRVIKLEERGMCDSITCSGEVLEERRVVVTDVSFSDKSLCTLHLIRPSKWDPPETLYHTFKWIDVHGDDSVACSIVQVSTISDGLPSI</sequence>
<dbReference type="InterPro" id="IPR052360">
    <property type="entry name" value="Transcr_Regulatory_Proteins"/>
</dbReference>
<protein>
    <recommendedName>
        <fullName evidence="7">Zn(2)-C6 fungal-type domain-containing protein</fullName>
    </recommendedName>
</protein>
<feature type="domain" description="Zn(2)-C6 fungal-type" evidence="7">
    <location>
        <begin position="17"/>
        <end position="45"/>
    </location>
</feature>
<dbReference type="SUPFAM" id="SSF57701">
    <property type="entry name" value="Zn2/Cys6 DNA-binding domain"/>
    <property type="match status" value="1"/>
</dbReference>
<dbReference type="OrthoDB" id="2593732at2759"/>
<reference evidence="8 9" key="1">
    <citation type="submission" date="2015-01" db="EMBL/GenBank/DDBJ databases">
        <title>The Genome Sequence of Exophiala sideris CBS121828.</title>
        <authorList>
            <consortium name="The Broad Institute Genomics Platform"/>
            <person name="Cuomo C."/>
            <person name="de Hoog S."/>
            <person name="Gorbushina A."/>
            <person name="Stielow B."/>
            <person name="Teixiera M."/>
            <person name="Abouelleil A."/>
            <person name="Chapman S.B."/>
            <person name="Priest M."/>
            <person name="Young S.K."/>
            <person name="Wortman J."/>
            <person name="Nusbaum C."/>
            <person name="Birren B."/>
        </authorList>
    </citation>
    <scope>NUCLEOTIDE SEQUENCE [LARGE SCALE GENOMIC DNA]</scope>
    <source>
        <strain evidence="8 9">CBS 121828</strain>
    </source>
</reference>
<accession>A0A0D1XDZ7</accession>
<dbReference type="PANTHER" id="PTHR36206:SF12">
    <property type="entry name" value="ASPERCRYPTIN BIOSYNTHESIS CLUSTER-SPECIFIC TRANSCRIPTION REGULATOR ATNN-RELATED"/>
    <property type="match status" value="1"/>
</dbReference>
<gene>
    <name evidence="8" type="ORF">PV11_01869</name>
</gene>
<keyword evidence="5" id="KW-0804">Transcription</keyword>
<keyword evidence="6" id="KW-0539">Nucleus</keyword>
<evidence type="ECO:0000259" key="7">
    <source>
        <dbReference type="PROSITE" id="PS50048"/>
    </source>
</evidence>
<evidence type="ECO:0000256" key="1">
    <source>
        <dbReference type="ARBA" id="ARBA00022723"/>
    </source>
</evidence>
<evidence type="ECO:0000256" key="4">
    <source>
        <dbReference type="ARBA" id="ARBA00023125"/>
    </source>
</evidence>
<dbReference type="InterPro" id="IPR036864">
    <property type="entry name" value="Zn2-C6_fun-type_DNA-bd_sf"/>
</dbReference>
<keyword evidence="4" id="KW-0238">DNA-binding</keyword>
<dbReference type="PROSITE" id="PS00463">
    <property type="entry name" value="ZN2_CY6_FUNGAL_1"/>
    <property type="match status" value="1"/>
</dbReference>
<dbReference type="Gene3D" id="4.10.240.10">
    <property type="entry name" value="Zn(2)-C6 fungal-type DNA-binding domain"/>
    <property type="match status" value="1"/>
</dbReference>
<dbReference type="PROSITE" id="PS50048">
    <property type="entry name" value="ZN2_CY6_FUNGAL_2"/>
    <property type="match status" value="1"/>
</dbReference>
<evidence type="ECO:0000313" key="8">
    <source>
        <dbReference type="EMBL" id="KIV86246.1"/>
    </source>
</evidence>
<keyword evidence="1" id="KW-0479">Metal-binding</keyword>
<name>A0A0D1XDZ7_9EURO</name>
<evidence type="ECO:0000313" key="9">
    <source>
        <dbReference type="Proteomes" id="UP000053599"/>
    </source>
</evidence>
<dbReference type="GO" id="GO:0003677">
    <property type="term" value="F:DNA binding"/>
    <property type="evidence" value="ECO:0007669"/>
    <property type="project" value="UniProtKB-KW"/>
</dbReference>
<dbReference type="GO" id="GO:0000981">
    <property type="term" value="F:DNA-binding transcription factor activity, RNA polymerase II-specific"/>
    <property type="evidence" value="ECO:0007669"/>
    <property type="project" value="InterPro"/>
</dbReference>
<keyword evidence="2" id="KW-0862">Zinc</keyword>
<proteinExistence type="predicted"/>
<dbReference type="HOGENOM" id="CLU_033644_0_0_1"/>
<dbReference type="PANTHER" id="PTHR36206">
    <property type="entry name" value="ASPERCRYPTIN BIOSYNTHESIS CLUSTER-SPECIFIC TRANSCRIPTION REGULATOR ATNN-RELATED"/>
    <property type="match status" value="1"/>
</dbReference>
<dbReference type="Proteomes" id="UP000053599">
    <property type="component" value="Unassembled WGS sequence"/>
</dbReference>
<evidence type="ECO:0000256" key="6">
    <source>
        <dbReference type="ARBA" id="ARBA00023242"/>
    </source>
</evidence>
<keyword evidence="3" id="KW-0805">Transcription regulation</keyword>
<dbReference type="GO" id="GO:0008270">
    <property type="term" value="F:zinc ion binding"/>
    <property type="evidence" value="ECO:0007669"/>
    <property type="project" value="InterPro"/>
</dbReference>